<dbReference type="EMBL" id="JBHTBR010000002">
    <property type="protein sequence ID" value="MFC7290794.1"/>
    <property type="molecule type" value="Genomic_DNA"/>
</dbReference>
<reference evidence="4" key="1">
    <citation type="journal article" date="2019" name="Int. J. Syst. Evol. Microbiol.">
        <title>The Global Catalogue of Microorganisms (GCM) 10K type strain sequencing project: providing services to taxonomists for standard genome sequencing and annotation.</title>
        <authorList>
            <consortium name="The Broad Institute Genomics Platform"/>
            <consortium name="The Broad Institute Genome Sequencing Center for Infectious Disease"/>
            <person name="Wu L."/>
            <person name="Ma J."/>
        </authorList>
    </citation>
    <scope>NUCLEOTIDE SEQUENCE [LARGE SCALE GENOMIC DNA]</scope>
    <source>
        <strain evidence="4">CCUG 51308</strain>
    </source>
</reference>
<dbReference type="InterPro" id="IPR056174">
    <property type="entry name" value="SpoVR_N"/>
</dbReference>
<feature type="domain" description="SpoVR protein-like N-terminal" evidence="1">
    <location>
        <begin position="30"/>
        <end position="455"/>
    </location>
</feature>
<keyword evidence="4" id="KW-1185">Reference proteome</keyword>
<proteinExistence type="predicted"/>
<dbReference type="Pfam" id="PF24755">
    <property type="entry name" value="SpoVR_C"/>
    <property type="match status" value="1"/>
</dbReference>
<dbReference type="PANTHER" id="PTHR30029">
    <property type="entry name" value="STAGE V SPORULATION PROTEIN R"/>
    <property type="match status" value="1"/>
</dbReference>
<gene>
    <name evidence="3" type="ORF">ACFQS8_04140</name>
</gene>
<dbReference type="InterPro" id="IPR057008">
    <property type="entry name" value="SpoVR-like_C"/>
</dbReference>
<dbReference type="PANTHER" id="PTHR30029:SF2">
    <property type="entry name" value="STAGE V SPORULATION PROTEIN R"/>
    <property type="match status" value="1"/>
</dbReference>
<dbReference type="Proteomes" id="UP001596492">
    <property type="component" value="Unassembled WGS sequence"/>
</dbReference>
<dbReference type="NCBIfam" id="NF008737">
    <property type="entry name" value="PRK11767.1"/>
    <property type="match status" value="1"/>
</dbReference>
<protein>
    <submittedName>
        <fullName evidence="3">SpoVR family protein</fullName>
    </submittedName>
</protein>
<dbReference type="InterPro" id="IPR007390">
    <property type="entry name" value="Spore_V_R"/>
</dbReference>
<evidence type="ECO:0000259" key="1">
    <source>
        <dbReference type="Pfam" id="PF04293"/>
    </source>
</evidence>
<evidence type="ECO:0000313" key="3">
    <source>
        <dbReference type="EMBL" id="MFC7290794.1"/>
    </source>
</evidence>
<accession>A0ABW2IIL4</accession>
<organism evidence="3 4">
    <name type="scientific">Hirschia litorea</name>
    <dbReference type="NCBI Taxonomy" id="1199156"/>
    <lineage>
        <taxon>Bacteria</taxon>
        <taxon>Pseudomonadati</taxon>
        <taxon>Pseudomonadota</taxon>
        <taxon>Alphaproteobacteria</taxon>
        <taxon>Hyphomonadales</taxon>
        <taxon>Hyphomonadaceae</taxon>
        <taxon>Hirschia</taxon>
    </lineage>
</organism>
<name>A0ABW2IIL4_9PROT</name>
<sequence length="530" mass="61057">MTAQTKTKKNKSRDTIPANKEASLLFTGSEWDAPLIDKVYNAIEDIAIGEMGLDPYPSQIEVITSEQMLDAYASTGMPLFYHHWSFGKHYAYNESMYRKGFQGLAYEIVINSDPCVCYIMEENSATMQTLVIAHAAFGHSHFFKNNYVFQQWTDASGIIDYLSFAKAYIAKCEDQHGPAAVERMIDAAHALQSHGIHRYPRKRKLSLADEADRERVRREHGEALFNDLWRTVPEGEGKKVSIDDAMEARQREILGLPEENILYFLEKTAPRLAPWQREILRIVRLIAQYFYPQRQTKMMNEGCATYTHHRIMTRLHEKGQISDGQFMEFLHSHSGVVMQPDYNDPRFNGINPYALGFAMCEDIERICTQPTEEDLEWFPDFAGKGNHMQVLKDIWANFRDESFVLQYLSPHLIRKLGLFHIVDDSDEEEIEVAAIHDERGYLKVRRALSRDYDVSRSDPNIQVCDVDLAGDRCLNLTHHVSEGVLLDEDDTWRVLRHLANLWGYPVALKEVDPDGKTIELYQIEPEDPLG</sequence>
<evidence type="ECO:0000259" key="2">
    <source>
        <dbReference type="Pfam" id="PF24755"/>
    </source>
</evidence>
<dbReference type="RefSeq" id="WP_382165991.1">
    <property type="nucleotide sequence ID" value="NZ_JBHTBR010000002.1"/>
</dbReference>
<comment type="caution">
    <text evidence="3">The sequence shown here is derived from an EMBL/GenBank/DDBJ whole genome shotgun (WGS) entry which is preliminary data.</text>
</comment>
<dbReference type="Pfam" id="PF04293">
    <property type="entry name" value="SpoVR"/>
    <property type="match status" value="1"/>
</dbReference>
<evidence type="ECO:0000313" key="4">
    <source>
        <dbReference type="Proteomes" id="UP001596492"/>
    </source>
</evidence>
<feature type="domain" description="SpoVR-like C-terminal" evidence="2">
    <location>
        <begin position="459"/>
        <end position="512"/>
    </location>
</feature>
<dbReference type="InterPro" id="IPR057270">
    <property type="entry name" value="Ycgb-like"/>
</dbReference>